<organism evidence="1">
    <name type="scientific">marine sediment metagenome</name>
    <dbReference type="NCBI Taxonomy" id="412755"/>
    <lineage>
        <taxon>unclassified sequences</taxon>
        <taxon>metagenomes</taxon>
        <taxon>ecological metagenomes</taxon>
    </lineage>
</organism>
<gene>
    <name evidence="1" type="ORF">S01H1_35601</name>
</gene>
<comment type="caution">
    <text evidence="1">The sequence shown here is derived from an EMBL/GenBank/DDBJ whole genome shotgun (WGS) entry which is preliminary data.</text>
</comment>
<protein>
    <submittedName>
        <fullName evidence="1">Uncharacterized protein</fullName>
    </submittedName>
</protein>
<accession>X0WIV5</accession>
<sequence>MNKKLVEVLAKQLKYSPNGWDNALARKGEEIELDERVAKGLIDLDPPMVALVDENFTPKVFHSEEDVVEAKVEEIVIIEDEETAVAEAEVELAIAVEKEEEIVSLEVLEKIIDDAPDGADEIEIDIIYKAVQKSGKWYNVLKLDEKVNDKGIARDKV</sequence>
<dbReference type="EMBL" id="BARS01022250">
    <property type="protein sequence ID" value="GAG12626.1"/>
    <property type="molecule type" value="Genomic_DNA"/>
</dbReference>
<dbReference type="AlphaFoldDB" id="X0WIV5"/>
<proteinExistence type="predicted"/>
<reference evidence="1" key="1">
    <citation type="journal article" date="2014" name="Front. Microbiol.">
        <title>High frequency of phylogenetically diverse reductive dehalogenase-homologous genes in deep subseafloor sedimentary metagenomes.</title>
        <authorList>
            <person name="Kawai M."/>
            <person name="Futagami T."/>
            <person name="Toyoda A."/>
            <person name="Takaki Y."/>
            <person name="Nishi S."/>
            <person name="Hori S."/>
            <person name="Arai W."/>
            <person name="Tsubouchi T."/>
            <person name="Morono Y."/>
            <person name="Uchiyama I."/>
            <person name="Ito T."/>
            <person name="Fujiyama A."/>
            <person name="Inagaki F."/>
            <person name="Takami H."/>
        </authorList>
    </citation>
    <scope>NUCLEOTIDE SEQUENCE</scope>
    <source>
        <strain evidence="1">Expedition CK06-06</strain>
    </source>
</reference>
<name>X0WIV5_9ZZZZ</name>
<evidence type="ECO:0000313" key="1">
    <source>
        <dbReference type="EMBL" id="GAG12626.1"/>
    </source>
</evidence>
<feature type="non-terminal residue" evidence="1">
    <location>
        <position position="157"/>
    </location>
</feature>